<dbReference type="Pfam" id="PF12937">
    <property type="entry name" value="F-box-like"/>
    <property type="match status" value="1"/>
</dbReference>
<evidence type="ECO:0000313" key="4">
    <source>
        <dbReference type="Proteomes" id="UP000292702"/>
    </source>
</evidence>
<keyword evidence="4" id="KW-1185">Reference proteome</keyword>
<dbReference type="EMBL" id="RWJN01000450">
    <property type="protein sequence ID" value="TCD61576.1"/>
    <property type="molecule type" value="Genomic_DNA"/>
</dbReference>
<feature type="region of interest" description="Disordered" evidence="1">
    <location>
        <begin position="1"/>
        <end position="20"/>
    </location>
</feature>
<dbReference type="Proteomes" id="UP000292702">
    <property type="component" value="Unassembled WGS sequence"/>
</dbReference>
<dbReference type="InterPro" id="IPR032675">
    <property type="entry name" value="LRR_dom_sf"/>
</dbReference>
<feature type="compositionally biased region" description="Basic residues" evidence="1">
    <location>
        <begin position="1"/>
        <end position="11"/>
    </location>
</feature>
<dbReference type="CDD" id="cd09917">
    <property type="entry name" value="F-box_SF"/>
    <property type="match status" value="1"/>
</dbReference>
<dbReference type="SUPFAM" id="SSF52047">
    <property type="entry name" value="RNI-like"/>
    <property type="match status" value="1"/>
</dbReference>
<gene>
    <name evidence="3" type="ORF">EIP91_008231</name>
</gene>
<protein>
    <recommendedName>
        <fullName evidence="2">F-box domain-containing protein</fullName>
    </recommendedName>
</protein>
<organism evidence="3 4">
    <name type="scientific">Steccherinum ochraceum</name>
    <dbReference type="NCBI Taxonomy" id="92696"/>
    <lineage>
        <taxon>Eukaryota</taxon>
        <taxon>Fungi</taxon>
        <taxon>Dikarya</taxon>
        <taxon>Basidiomycota</taxon>
        <taxon>Agaricomycotina</taxon>
        <taxon>Agaricomycetes</taxon>
        <taxon>Polyporales</taxon>
        <taxon>Steccherinaceae</taxon>
        <taxon>Steccherinum</taxon>
    </lineage>
</organism>
<dbReference type="InterPro" id="IPR001810">
    <property type="entry name" value="F-box_dom"/>
</dbReference>
<dbReference type="AlphaFoldDB" id="A0A4R0R5H6"/>
<evidence type="ECO:0000256" key="1">
    <source>
        <dbReference type="SAM" id="MobiDB-lite"/>
    </source>
</evidence>
<evidence type="ECO:0000313" key="3">
    <source>
        <dbReference type="EMBL" id="TCD61576.1"/>
    </source>
</evidence>
<comment type="caution">
    <text evidence="3">The sequence shown here is derived from an EMBL/GenBank/DDBJ whole genome shotgun (WGS) entry which is preliminary data.</text>
</comment>
<proteinExistence type="predicted"/>
<accession>A0A4R0R5H6</accession>
<evidence type="ECO:0000259" key="2">
    <source>
        <dbReference type="PROSITE" id="PS50181"/>
    </source>
</evidence>
<dbReference type="InterPro" id="IPR036047">
    <property type="entry name" value="F-box-like_dom_sf"/>
</dbReference>
<dbReference type="Gene3D" id="1.20.1280.50">
    <property type="match status" value="1"/>
</dbReference>
<name>A0A4R0R5H6_9APHY</name>
<dbReference type="SUPFAM" id="SSF81383">
    <property type="entry name" value="F-box domain"/>
    <property type="match status" value="1"/>
</dbReference>
<reference evidence="3 4" key="1">
    <citation type="submission" date="2018-11" db="EMBL/GenBank/DDBJ databases">
        <title>Genome assembly of Steccherinum ochraceum LE-BIN_3174, the white-rot fungus of the Steccherinaceae family (The Residual Polyporoid clade, Polyporales, Basidiomycota).</title>
        <authorList>
            <person name="Fedorova T.V."/>
            <person name="Glazunova O.A."/>
            <person name="Landesman E.O."/>
            <person name="Moiseenko K.V."/>
            <person name="Psurtseva N.V."/>
            <person name="Savinova O.S."/>
            <person name="Shakhova N.V."/>
            <person name="Tyazhelova T.V."/>
            <person name="Vasina D.V."/>
        </authorList>
    </citation>
    <scope>NUCLEOTIDE SEQUENCE [LARGE SCALE GENOMIC DNA]</scope>
    <source>
        <strain evidence="3 4">LE-BIN_3174</strain>
    </source>
</reference>
<dbReference type="Gene3D" id="3.80.10.10">
    <property type="entry name" value="Ribonuclease Inhibitor"/>
    <property type="match status" value="2"/>
</dbReference>
<feature type="domain" description="F-box" evidence="2">
    <location>
        <begin position="20"/>
        <end position="68"/>
    </location>
</feature>
<sequence>MPPKKRVKRKAVASQQSPASRRAIHFPDEIVDYILSFLDLDDYVTPRNSSRVCRAWSAIARPYVFRTVCIRDEAQATEFLIYLMKHSIVRRWVQTLRIVEPRGDFWILWRTADFVNMVKSLKSLSALSIEDADIDLGDTDRRVLGKRKPLPGLPGVRKIFFKRCSSREESVIRFLEWFPNVQSVSLDLTECPYRLNHQNIHLQPPSASPKVGPPLVSLTISHLSPRIQPSLLPASLQSLRHLYLDLDLYDICGHTALRFVLAHIGASLQTLHLALLPSGMDHWIGLDALLDEWDANHLTGLREVALSMHAGDSLATRFLEKLRNLSIEVLIVKISFDFLSNLPRGSLDVVFQPPAFQDLKACRFVYVGKVAPQLARKRLYEAMPSLQEKNFAVQFRKERLVKGCNELNDLLRISRSLDEQDRLSVLRDMVAETPVMAFWVREVRIREPRRILSPKATRSRPAASDFWCLWTTPANVQFMESLKNLRTLVFARVDRMILGRFKPEVESALARSLPRITTVTEIVLDDCLIPSQLFSPFVRCLPSLTSLSFIGSTVADQASSANMQQTYGSLPRLRELSIDDESQGHFTFSRSAAAFLTSHTLKGVQSLSISLSIHRGQSHHDAILGIKTFLDLTWDSLRDLDIELHCIQAVDEEIELMLSEWDPMKMASLRRVQLKSETTHRDLYSWIAFVQALLSKMKVLSIEEVSLRISFDFLRDFKPESFCDFNEAIASSGYSSLRVLRFAYGGQLASKKIRDRIHQVLPSLEEKGIILDFKKFAKDSSMRP</sequence>
<dbReference type="PROSITE" id="PS50181">
    <property type="entry name" value="FBOX"/>
    <property type="match status" value="1"/>
</dbReference>